<accession>I2CQJ8</accession>
<protein>
    <submittedName>
        <fullName evidence="1">Uncharacterized protein</fullName>
    </submittedName>
</protein>
<dbReference type="EMBL" id="JU977511">
    <property type="protein sequence ID" value="AFJ69181.1"/>
    <property type="molecule type" value="mRNA"/>
</dbReference>
<organism evidence="1">
    <name type="scientific">Nannochloropsis gaditana (strain CCMP526)</name>
    <name type="common">Green microalga</name>
    <name type="synonym">Microchloropsis gaditana</name>
    <dbReference type="NCBI Taxonomy" id="1093141"/>
    <lineage>
        <taxon>Eukaryota</taxon>
        <taxon>Sar</taxon>
        <taxon>Stramenopiles</taxon>
        <taxon>Ochrophyta</taxon>
        <taxon>Eustigmatophyceae</taxon>
        <taxon>Eustigmatales</taxon>
        <taxon>Monodopsidaceae</taxon>
        <taxon>Nannochloropsis</taxon>
    </lineage>
</organism>
<name>I2CQJ8_NANGC</name>
<reference evidence="1" key="1">
    <citation type="journal article" date="2012" name="Bioengineered">
        <title>Additional insights into the genome of the oleaginous model alga Nannochloropsis gaditana.</title>
        <authorList>
            <person name="Jinkerson R.E."/>
            <person name="Radakovits R."/>
            <person name="Posewitz M.C."/>
        </authorList>
    </citation>
    <scope>NUCLEOTIDE SEQUENCE</scope>
    <source>
        <strain evidence="1">CCMP526</strain>
    </source>
</reference>
<reference evidence="1" key="2">
    <citation type="journal article" date="2012" name="Nat. Commun.">
        <title>Draft genome sequence and genetic transformation of the oleaginous alga Nannochloropis gaditana.</title>
        <authorList>
            <person name="Radakovits R."/>
            <person name="Jinkerson R.E."/>
            <person name="Fuerstenberg S.I."/>
            <person name="Tae H."/>
            <person name="Settlage R.E."/>
            <person name="Boore J.L."/>
            <person name="Posewitz M.C."/>
        </authorList>
    </citation>
    <scope>NUCLEOTIDE SEQUENCE</scope>
    <source>
        <strain evidence="1">CCMP526</strain>
    </source>
</reference>
<feature type="non-terminal residue" evidence="1">
    <location>
        <position position="1"/>
    </location>
</feature>
<gene>
    <name evidence="1" type="ORF">NGATSA_3043600</name>
</gene>
<feature type="non-terminal residue" evidence="1">
    <location>
        <position position="84"/>
    </location>
</feature>
<evidence type="ECO:0000313" key="1">
    <source>
        <dbReference type="EMBL" id="AFJ69181.1"/>
    </source>
</evidence>
<dbReference type="AlphaFoldDB" id="I2CQJ8"/>
<proteinExistence type="evidence at transcript level"/>
<sequence>GEINIFFSYSGKGGNLEDLEHLHLKVHPIIYTNKTLSARELLARLRKDVVLDLLKQVNRNFANLGAWLRVSLAGGQALGEEEEE</sequence>